<evidence type="ECO:0000313" key="1">
    <source>
        <dbReference type="EMBL" id="EMS32184.1"/>
    </source>
</evidence>
<evidence type="ECO:0000313" key="2">
    <source>
        <dbReference type="Proteomes" id="UP000010953"/>
    </source>
</evidence>
<gene>
    <name evidence="1" type="ORF">C943_01446</name>
</gene>
<dbReference type="Proteomes" id="UP000010953">
    <property type="component" value="Unassembled WGS sequence"/>
</dbReference>
<name>M7XBB0_9BACT</name>
<organism evidence="1 2">
    <name type="scientific">Mariniradius saccharolyticus AK6</name>
    <dbReference type="NCBI Taxonomy" id="1239962"/>
    <lineage>
        <taxon>Bacteria</taxon>
        <taxon>Pseudomonadati</taxon>
        <taxon>Bacteroidota</taxon>
        <taxon>Cytophagia</taxon>
        <taxon>Cytophagales</taxon>
        <taxon>Cyclobacteriaceae</taxon>
        <taxon>Mariniradius</taxon>
    </lineage>
</organism>
<proteinExistence type="predicted"/>
<dbReference type="eggNOG" id="ENOG5032QFS">
    <property type="taxonomic scope" value="Bacteria"/>
</dbReference>
<accession>M7XBB0</accession>
<dbReference type="AlphaFoldDB" id="M7XBB0"/>
<dbReference type="InterPro" id="IPR046233">
    <property type="entry name" value="DUF6266"/>
</dbReference>
<reference evidence="1" key="1">
    <citation type="submission" date="2013-01" db="EMBL/GenBank/DDBJ databases">
        <title>Genome assembly of Mariniradius saccharolyticus AK6.</title>
        <authorList>
            <person name="Vaidya B."/>
            <person name="Khatri I."/>
            <person name="Tanuku N.R.S."/>
            <person name="Subramanian S."/>
            <person name="Pinnaka A."/>
        </authorList>
    </citation>
    <scope>NUCLEOTIDE SEQUENCE [LARGE SCALE GENOMIC DNA]</scope>
    <source>
        <strain evidence="1">AK6</strain>
    </source>
</reference>
<dbReference type="Pfam" id="PF19781">
    <property type="entry name" value="DUF6266"/>
    <property type="match status" value="1"/>
</dbReference>
<comment type="caution">
    <text evidence="1">The sequence shown here is derived from an EMBL/GenBank/DDBJ whole genome shotgun (WGS) entry which is preliminary data.</text>
</comment>
<dbReference type="STRING" id="1239962.C943_01446"/>
<sequence length="203" mass="23284">MGRIVYYEIDGKNYARQAPHARTKAQKEAVSELSKLNQSKMRLAQKYLKPLKKVIQFGYQELATGARRPFHACLSQTLNQAFEADGRAHKLSPALLKVSSGSLMPPFEAKATRVEDGILLTWTEHSWVGNAKPWDRAFVVIHHPEDEFCDWVSYGKSREEGKMLFPLPESQRSRTWHVYLAFSRENSRTKKTQLSDSVYLGRV</sequence>
<dbReference type="InParanoid" id="M7XBB0"/>
<protein>
    <submittedName>
        <fullName evidence="1">Uncharacterized protein</fullName>
    </submittedName>
</protein>
<dbReference type="EMBL" id="AMZY02000014">
    <property type="protein sequence ID" value="EMS32184.1"/>
    <property type="molecule type" value="Genomic_DNA"/>
</dbReference>
<keyword evidence="2" id="KW-1185">Reference proteome</keyword>